<comment type="function">
    <text evidence="2">May be involved in the metabolism of insect hormones and in the breakdown of synthetic insecticides.</text>
</comment>
<evidence type="ECO:0000256" key="14">
    <source>
        <dbReference type="PIRSR" id="PIRSR602401-1"/>
    </source>
</evidence>
<evidence type="ECO:0000256" key="10">
    <source>
        <dbReference type="ARBA" id="ARBA00023002"/>
    </source>
</evidence>
<gene>
    <name evidence="16" type="ORF">PVAND_005131</name>
</gene>
<keyword evidence="15" id="KW-0732">Signal</keyword>
<accession>A0A9J6BZG2</accession>
<organism evidence="16 17">
    <name type="scientific">Polypedilum vanderplanki</name>
    <name type="common">Sleeping chironomid midge</name>
    <dbReference type="NCBI Taxonomy" id="319348"/>
    <lineage>
        <taxon>Eukaryota</taxon>
        <taxon>Metazoa</taxon>
        <taxon>Ecdysozoa</taxon>
        <taxon>Arthropoda</taxon>
        <taxon>Hexapoda</taxon>
        <taxon>Insecta</taxon>
        <taxon>Pterygota</taxon>
        <taxon>Neoptera</taxon>
        <taxon>Endopterygota</taxon>
        <taxon>Diptera</taxon>
        <taxon>Nematocera</taxon>
        <taxon>Chironomoidea</taxon>
        <taxon>Chironomidae</taxon>
        <taxon>Chironominae</taxon>
        <taxon>Polypedilum</taxon>
        <taxon>Polypedilum</taxon>
    </lineage>
</organism>
<dbReference type="PANTHER" id="PTHR24300">
    <property type="entry name" value="CYTOCHROME P450 508A4-RELATED"/>
    <property type="match status" value="1"/>
</dbReference>
<comment type="caution">
    <text evidence="16">The sequence shown here is derived from an EMBL/GenBank/DDBJ whole genome shotgun (WGS) entry which is preliminary data.</text>
</comment>
<evidence type="ECO:0000256" key="3">
    <source>
        <dbReference type="ARBA" id="ARBA00004174"/>
    </source>
</evidence>
<evidence type="ECO:0000256" key="4">
    <source>
        <dbReference type="ARBA" id="ARBA00004406"/>
    </source>
</evidence>
<dbReference type="Proteomes" id="UP001107558">
    <property type="component" value="Chromosome 2"/>
</dbReference>
<evidence type="ECO:0000256" key="12">
    <source>
        <dbReference type="ARBA" id="ARBA00023033"/>
    </source>
</evidence>
<keyword evidence="7 14" id="KW-0479">Metal-binding</keyword>
<dbReference type="EMBL" id="JADBJN010000002">
    <property type="protein sequence ID" value="KAG5675207.1"/>
    <property type="molecule type" value="Genomic_DNA"/>
</dbReference>
<dbReference type="InterPro" id="IPR001128">
    <property type="entry name" value="Cyt_P450"/>
</dbReference>
<dbReference type="GO" id="GO:0020037">
    <property type="term" value="F:heme binding"/>
    <property type="evidence" value="ECO:0007669"/>
    <property type="project" value="InterPro"/>
</dbReference>
<feature type="signal peptide" evidence="15">
    <location>
        <begin position="1"/>
        <end position="17"/>
    </location>
</feature>
<keyword evidence="8" id="KW-0256">Endoplasmic reticulum</keyword>
<evidence type="ECO:0000256" key="1">
    <source>
        <dbReference type="ARBA" id="ARBA00001971"/>
    </source>
</evidence>
<evidence type="ECO:0000256" key="15">
    <source>
        <dbReference type="SAM" id="SignalP"/>
    </source>
</evidence>
<dbReference type="FunFam" id="1.10.630.10:FF:000238">
    <property type="entry name" value="Cytochrome P450 2A6"/>
    <property type="match status" value="1"/>
</dbReference>
<dbReference type="GO" id="GO:0008395">
    <property type="term" value="F:steroid hydroxylase activity"/>
    <property type="evidence" value="ECO:0007669"/>
    <property type="project" value="TreeGrafter"/>
</dbReference>
<evidence type="ECO:0000256" key="7">
    <source>
        <dbReference type="ARBA" id="ARBA00022723"/>
    </source>
</evidence>
<dbReference type="SUPFAM" id="SSF48264">
    <property type="entry name" value="Cytochrome P450"/>
    <property type="match status" value="1"/>
</dbReference>
<dbReference type="Gene3D" id="1.10.630.10">
    <property type="entry name" value="Cytochrome P450"/>
    <property type="match status" value="1"/>
</dbReference>
<evidence type="ECO:0000256" key="13">
    <source>
        <dbReference type="ARBA" id="ARBA00023136"/>
    </source>
</evidence>
<feature type="chain" id="PRO_5039932639" description="Cytochrome P450" evidence="15">
    <location>
        <begin position="18"/>
        <end position="508"/>
    </location>
</feature>
<evidence type="ECO:0000256" key="6">
    <source>
        <dbReference type="ARBA" id="ARBA00022617"/>
    </source>
</evidence>
<dbReference type="GO" id="GO:0016712">
    <property type="term" value="F:oxidoreductase activity, acting on paired donors, with incorporation or reduction of molecular oxygen, reduced flavin or flavoprotein as one donor, and incorporation of one atom of oxygen"/>
    <property type="evidence" value="ECO:0007669"/>
    <property type="project" value="TreeGrafter"/>
</dbReference>
<proteinExistence type="inferred from homology"/>
<evidence type="ECO:0000256" key="2">
    <source>
        <dbReference type="ARBA" id="ARBA00003690"/>
    </source>
</evidence>
<dbReference type="PRINTS" id="PR00463">
    <property type="entry name" value="EP450I"/>
</dbReference>
<keyword evidence="9" id="KW-0492">Microsome</keyword>
<evidence type="ECO:0000256" key="5">
    <source>
        <dbReference type="ARBA" id="ARBA00010617"/>
    </source>
</evidence>
<dbReference type="GO" id="GO:0005789">
    <property type="term" value="C:endoplasmic reticulum membrane"/>
    <property type="evidence" value="ECO:0007669"/>
    <property type="project" value="UniProtKB-SubCell"/>
</dbReference>
<keyword evidence="13" id="KW-0472">Membrane</keyword>
<dbReference type="InterPro" id="IPR036396">
    <property type="entry name" value="Cyt_P450_sf"/>
</dbReference>
<reference evidence="16" key="1">
    <citation type="submission" date="2021-03" db="EMBL/GenBank/DDBJ databases">
        <title>Chromosome level genome of the anhydrobiotic midge Polypedilum vanderplanki.</title>
        <authorList>
            <person name="Yoshida Y."/>
            <person name="Kikawada T."/>
            <person name="Gusev O."/>
        </authorList>
    </citation>
    <scope>NUCLEOTIDE SEQUENCE</scope>
    <source>
        <strain evidence="16">NIAS01</strain>
        <tissue evidence="16">Whole body or cell culture</tissue>
    </source>
</reference>
<evidence type="ECO:0000256" key="9">
    <source>
        <dbReference type="ARBA" id="ARBA00022848"/>
    </source>
</evidence>
<dbReference type="PRINTS" id="PR00385">
    <property type="entry name" value="P450"/>
</dbReference>
<dbReference type="AlphaFoldDB" id="A0A9J6BZG2"/>
<sequence>MLCLATAALVTIWLIHFLYHEMKKPKNFPHGPFFYPIIGNIVSVEKARRKAGMLTKGIMEIAKTIPGTTDLIGFKIGKDRVVFTLSTKAFMDMYTNQDLDGRPFGPFYETRTFNLRRGILFTDSEFWHAQHRFILRQLKDFGFTRKGMIEICENEAEFCLTDFRKMIESHGGKSATVTMPNILASYILNTLWQFMAGIRYDVDNEELRHLQNMLNDLFKSIDMKGALFSHFPFLQYIAPEASGYNSYVRFHNNLHAFTKKEVERHKKNFNPSDEPRDLIDAYLKVLYSGDESGNKIHESFSELQLLAVMLDMFVAGTETTDKVSNFMLLNIVRNPQIQQRAYDEIIKVVGKDRLPKLSDRPNLPYCEAIVFESLRAFTFYAMGIAHRAIADTKLCGFDIPKNTMLISIFNPLNRDPTVFKNPQTFDPENFLDANGKLSIPDKFFPFALGKHRCIGEVLGKSNLFLFCTTLIQNFYFDVPSGCEMPSDEPIEGCTPTVIDYQARITLRN</sequence>
<dbReference type="Pfam" id="PF00067">
    <property type="entry name" value="p450"/>
    <property type="match status" value="1"/>
</dbReference>
<evidence type="ECO:0000256" key="8">
    <source>
        <dbReference type="ARBA" id="ARBA00022824"/>
    </source>
</evidence>
<feature type="binding site" description="axial binding residue" evidence="14">
    <location>
        <position position="453"/>
    </location>
    <ligand>
        <name>heme</name>
        <dbReference type="ChEBI" id="CHEBI:30413"/>
    </ligand>
    <ligandPart>
        <name>Fe</name>
        <dbReference type="ChEBI" id="CHEBI:18248"/>
    </ligandPart>
</feature>
<evidence type="ECO:0000313" key="16">
    <source>
        <dbReference type="EMBL" id="KAG5675207.1"/>
    </source>
</evidence>
<protein>
    <recommendedName>
        <fullName evidence="18">Cytochrome P450</fullName>
    </recommendedName>
</protein>
<dbReference type="InterPro" id="IPR050182">
    <property type="entry name" value="Cytochrome_P450_fam2"/>
</dbReference>
<dbReference type="InterPro" id="IPR002401">
    <property type="entry name" value="Cyt_P450_E_grp-I"/>
</dbReference>
<dbReference type="GO" id="GO:0006082">
    <property type="term" value="P:organic acid metabolic process"/>
    <property type="evidence" value="ECO:0007669"/>
    <property type="project" value="TreeGrafter"/>
</dbReference>
<name>A0A9J6BZG2_POLVA</name>
<dbReference type="GO" id="GO:0006805">
    <property type="term" value="P:xenobiotic metabolic process"/>
    <property type="evidence" value="ECO:0007669"/>
    <property type="project" value="TreeGrafter"/>
</dbReference>
<dbReference type="OrthoDB" id="1055148at2759"/>
<comment type="cofactor">
    <cofactor evidence="1 14">
        <name>heme</name>
        <dbReference type="ChEBI" id="CHEBI:30413"/>
    </cofactor>
</comment>
<dbReference type="PANTHER" id="PTHR24300:SF376">
    <property type="entry name" value="CYTOCHROME P450 15A1"/>
    <property type="match status" value="1"/>
</dbReference>
<dbReference type="GO" id="GO:0005506">
    <property type="term" value="F:iron ion binding"/>
    <property type="evidence" value="ECO:0007669"/>
    <property type="project" value="InterPro"/>
</dbReference>
<keyword evidence="6 14" id="KW-0349">Heme</keyword>
<evidence type="ECO:0000313" key="17">
    <source>
        <dbReference type="Proteomes" id="UP001107558"/>
    </source>
</evidence>
<evidence type="ECO:0008006" key="18">
    <source>
        <dbReference type="Google" id="ProtNLM"/>
    </source>
</evidence>
<comment type="subcellular location">
    <subcellularLocation>
        <location evidence="4">Endoplasmic reticulum membrane</location>
        <topology evidence="4">Peripheral membrane protein</topology>
    </subcellularLocation>
    <subcellularLocation>
        <location evidence="3">Microsome membrane</location>
        <topology evidence="3">Peripheral membrane protein</topology>
    </subcellularLocation>
</comment>
<evidence type="ECO:0000256" key="11">
    <source>
        <dbReference type="ARBA" id="ARBA00023004"/>
    </source>
</evidence>
<keyword evidence="12" id="KW-0503">Monooxygenase</keyword>
<comment type="similarity">
    <text evidence="5">Belongs to the cytochrome P450 family.</text>
</comment>
<keyword evidence="17" id="KW-1185">Reference proteome</keyword>
<keyword evidence="10" id="KW-0560">Oxidoreductase</keyword>
<keyword evidence="11 14" id="KW-0408">Iron</keyword>